<dbReference type="NCBIfam" id="TIGR01417">
    <property type="entry name" value="PTS_I_fam"/>
    <property type="match status" value="1"/>
</dbReference>
<comment type="caution">
    <text evidence="25">The sequence shown here is derived from an EMBL/GenBank/DDBJ whole genome shotgun (WGS) entry which is preliminary data.</text>
</comment>
<evidence type="ECO:0000256" key="16">
    <source>
        <dbReference type="ARBA" id="ARBA00033235"/>
    </source>
</evidence>
<dbReference type="PIRSF" id="PIRSF000732">
    <property type="entry name" value="PTS_enzyme_I"/>
    <property type="match status" value="1"/>
</dbReference>
<feature type="active site" description="Proton donor" evidence="18">
    <location>
        <position position="502"/>
    </location>
</feature>
<dbReference type="InterPro" id="IPR050499">
    <property type="entry name" value="PEP-utilizing_PTS_enzyme"/>
</dbReference>
<evidence type="ECO:0000256" key="3">
    <source>
        <dbReference type="ARBA" id="ARBA00002728"/>
    </source>
</evidence>
<dbReference type="InterPro" id="IPR006318">
    <property type="entry name" value="PTS_EI-like"/>
</dbReference>
<dbReference type="SUPFAM" id="SSF47831">
    <property type="entry name" value="Enzyme I of the PEP:sugar phosphotransferase system HPr-binding (sub)domain"/>
    <property type="match status" value="1"/>
</dbReference>
<keyword evidence="12 17" id="KW-0598">Phosphotransferase system</keyword>
<dbReference type="InterPro" id="IPR040442">
    <property type="entry name" value="Pyrv_kinase-like_dom_sf"/>
</dbReference>
<feature type="binding site" evidence="20">
    <location>
        <position position="455"/>
    </location>
    <ligand>
        <name>Mg(2+)</name>
        <dbReference type="ChEBI" id="CHEBI:18420"/>
    </ligand>
</feature>
<feature type="binding site" evidence="20">
    <location>
        <position position="431"/>
    </location>
    <ligand>
        <name>Mg(2+)</name>
        <dbReference type="ChEBI" id="CHEBI:18420"/>
    </ligand>
</feature>
<evidence type="ECO:0000256" key="5">
    <source>
        <dbReference type="ARBA" id="ARBA00007837"/>
    </source>
</evidence>
<evidence type="ECO:0000259" key="23">
    <source>
        <dbReference type="Pfam" id="PF02896"/>
    </source>
</evidence>
<dbReference type="InterPro" id="IPR000121">
    <property type="entry name" value="PEP_util_C"/>
</dbReference>
<evidence type="ECO:0000256" key="4">
    <source>
        <dbReference type="ARBA" id="ARBA00004496"/>
    </source>
</evidence>
<feature type="binding site" evidence="19">
    <location>
        <position position="465"/>
    </location>
    <ligand>
        <name>phosphoenolpyruvate</name>
        <dbReference type="ChEBI" id="CHEBI:58702"/>
    </ligand>
</feature>
<dbReference type="Gene3D" id="1.10.274.10">
    <property type="entry name" value="PtsI, HPr-binding domain"/>
    <property type="match status" value="1"/>
</dbReference>
<comment type="function">
    <text evidence="3 17">General (non sugar-specific) component of the phosphoenolpyruvate-dependent sugar phosphotransferase system (sugar PTS). This major carbohydrate active-transport system catalyzes the phosphorylation of incoming sugar substrates concomitantly with their translocation across the cell membrane. Enzyme I transfers the phosphoryl group from phosphoenolpyruvate (PEP) to the phosphoryl carrier protein (HPr).</text>
</comment>
<dbReference type="Pfam" id="PF00391">
    <property type="entry name" value="PEP-utilizers"/>
    <property type="match status" value="1"/>
</dbReference>
<accession>A0A7V5XYZ2</accession>
<feature type="binding site" evidence="19">
    <location>
        <position position="335"/>
    </location>
    <ligand>
        <name>phosphoenolpyruvate</name>
        <dbReference type="ChEBI" id="CHEBI:58702"/>
    </ligand>
</feature>
<dbReference type="GO" id="GO:0046872">
    <property type="term" value="F:metal ion binding"/>
    <property type="evidence" value="ECO:0007669"/>
    <property type="project" value="UniProtKB-KW"/>
</dbReference>
<sequence>MKERILRGIPVNGGFGYGKVAIYRPELPTIEKRTITNEEVAKEFERLEKAISSSKEDLEKIYQKVRTEIGKDIAEFIQIQIAFLTDPLIIEEVKNFISKEKVNAEYAYSEVIKKYHAFFLSKETPVFVDKGAEIFDVCLYVIEKLQNSDKIFSILKPNEKCVLLARSLTPMNMAILDKNYILGIALEMGGKTSHVAIMAKAKDIPTVVGIENLLNYGTNAQEAIIDGNRGILIFNPSEKRIKFYEKEKEELAKRRKLLTIKKEAKTKDGKEIDISANIEFLCEAVTAKEYGAKGIGLFRTEYLFLSKRNLPSEEEQFTIYKEVAEIMKPYFVIIRTFDLGGDKLIPGYQENNPFLGWRGIRFCLANLDFFKTQLKAILRASAYGSIKIMLPMVSTVEEVVATKKILNELKEEFRAKNIPFDENIDLGIMVETPSSVFLANVLAKICNFFSIGSNDLTQYTLACDRGNEKVAYLFNHYHPSVLRLIKETIEKAHKNGIWAGLCGEMASEIFGIIILIGMGIDELSMAPQFIPQAKEFISLLDTDFCKEVAEKVLNFSTAQEVIRYLKKRLKKEGIALERYSYV</sequence>
<organism evidence="25">
    <name type="scientific">candidate division WOR-3 bacterium</name>
    <dbReference type="NCBI Taxonomy" id="2052148"/>
    <lineage>
        <taxon>Bacteria</taxon>
        <taxon>Bacteria division WOR-3</taxon>
    </lineage>
</organism>
<keyword evidence="10 17" id="KW-0762">Sugar transport</keyword>
<dbReference type="InterPro" id="IPR036637">
    <property type="entry name" value="Phosphohistidine_dom_sf"/>
</dbReference>
<dbReference type="PROSITE" id="PS00742">
    <property type="entry name" value="PEP_ENZYMES_2"/>
    <property type="match status" value="1"/>
</dbReference>
<dbReference type="Pfam" id="PF02896">
    <property type="entry name" value="PEP-utilizers_C"/>
    <property type="match status" value="1"/>
</dbReference>
<dbReference type="AlphaFoldDB" id="A0A7V5XYZ2"/>
<dbReference type="Gene3D" id="3.50.30.10">
    <property type="entry name" value="Phosphohistidine domain"/>
    <property type="match status" value="1"/>
</dbReference>
<dbReference type="GO" id="GO:0016301">
    <property type="term" value="F:kinase activity"/>
    <property type="evidence" value="ECO:0007669"/>
    <property type="project" value="UniProtKB-KW"/>
</dbReference>
<dbReference type="PRINTS" id="PR01736">
    <property type="entry name" value="PHPHTRNFRASE"/>
</dbReference>
<keyword evidence="8 17" id="KW-0813">Transport</keyword>
<comment type="cofactor">
    <cofactor evidence="2 17 20">
        <name>Mg(2+)</name>
        <dbReference type="ChEBI" id="CHEBI:18420"/>
    </cofactor>
</comment>
<comment type="subcellular location">
    <subcellularLocation>
        <location evidence="4 17">Cytoplasm</location>
    </subcellularLocation>
</comment>
<evidence type="ECO:0000256" key="13">
    <source>
        <dbReference type="ARBA" id="ARBA00022723"/>
    </source>
</evidence>
<dbReference type="PANTHER" id="PTHR46244">
    <property type="entry name" value="PHOSPHOENOLPYRUVATE-PROTEIN PHOSPHOTRANSFERASE"/>
    <property type="match status" value="1"/>
</dbReference>
<dbReference type="EC" id="2.7.3.9" evidence="6 17"/>
<name>A0A7V5XYZ2_UNCW3</name>
<feature type="coiled-coil region" evidence="21">
    <location>
        <begin position="37"/>
        <end position="64"/>
    </location>
</feature>
<dbReference type="GO" id="GO:0008965">
    <property type="term" value="F:phosphoenolpyruvate-protein phosphotransferase activity"/>
    <property type="evidence" value="ECO:0007669"/>
    <property type="project" value="UniProtKB-EC"/>
</dbReference>
<evidence type="ECO:0000256" key="9">
    <source>
        <dbReference type="ARBA" id="ARBA00022490"/>
    </source>
</evidence>
<evidence type="ECO:0000256" key="15">
    <source>
        <dbReference type="ARBA" id="ARBA00022842"/>
    </source>
</evidence>
<dbReference type="InterPro" id="IPR036618">
    <property type="entry name" value="PtsI_HPr-bd_sf"/>
</dbReference>
<feature type="domain" description="Phosphotransferase system enzyme I N-terminal" evidence="24">
    <location>
        <begin position="7"/>
        <end position="125"/>
    </location>
</feature>
<protein>
    <recommendedName>
        <fullName evidence="7 17">Phosphoenolpyruvate-protein phosphotransferase</fullName>
        <ecNumber evidence="6 17">2.7.3.9</ecNumber>
    </recommendedName>
    <alternativeName>
        <fullName evidence="16 17">Phosphotransferase system, enzyme I</fullName>
    </alternativeName>
</protein>
<evidence type="ECO:0000256" key="10">
    <source>
        <dbReference type="ARBA" id="ARBA00022597"/>
    </source>
</evidence>
<evidence type="ECO:0000256" key="8">
    <source>
        <dbReference type="ARBA" id="ARBA00022448"/>
    </source>
</evidence>
<evidence type="ECO:0000259" key="22">
    <source>
        <dbReference type="Pfam" id="PF00391"/>
    </source>
</evidence>
<dbReference type="InterPro" id="IPR015813">
    <property type="entry name" value="Pyrv/PenolPyrv_kinase-like_dom"/>
</dbReference>
<evidence type="ECO:0000256" key="11">
    <source>
        <dbReference type="ARBA" id="ARBA00022679"/>
    </source>
</evidence>
<dbReference type="InterPro" id="IPR023151">
    <property type="entry name" value="PEP_util_CS"/>
</dbReference>
<feature type="domain" description="PEP-utilising enzyme C-terminal" evidence="23">
    <location>
        <begin position="261"/>
        <end position="538"/>
    </location>
</feature>
<keyword evidence="13 17" id="KW-0479">Metal-binding</keyword>
<evidence type="ECO:0000256" key="18">
    <source>
        <dbReference type="PIRSR" id="PIRSR000732-1"/>
    </source>
</evidence>
<evidence type="ECO:0000256" key="21">
    <source>
        <dbReference type="SAM" id="Coils"/>
    </source>
</evidence>
<dbReference type="GO" id="GO:0005737">
    <property type="term" value="C:cytoplasm"/>
    <property type="evidence" value="ECO:0007669"/>
    <property type="project" value="UniProtKB-SubCell"/>
</dbReference>
<dbReference type="Pfam" id="PF05524">
    <property type="entry name" value="PEP-utilisers_N"/>
    <property type="match status" value="1"/>
</dbReference>
<keyword evidence="11 17" id="KW-0808">Transferase</keyword>
<evidence type="ECO:0000256" key="14">
    <source>
        <dbReference type="ARBA" id="ARBA00022777"/>
    </source>
</evidence>
<comment type="similarity">
    <text evidence="5 17">Belongs to the PEP-utilizing enzyme family.</text>
</comment>
<feature type="domain" description="PEP-utilising enzyme mobile" evidence="22">
    <location>
        <begin position="158"/>
        <end position="230"/>
    </location>
</feature>
<keyword evidence="25" id="KW-0670">Pyruvate</keyword>
<evidence type="ECO:0000313" key="25">
    <source>
        <dbReference type="EMBL" id="HHR48076.1"/>
    </source>
</evidence>
<keyword evidence="15 17" id="KW-0460">Magnesium</keyword>
<evidence type="ECO:0000256" key="19">
    <source>
        <dbReference type="PIRSR" id="PIRSR000732-2"/>
    </source>
</evidence>
<feature type="binding site" evidence="19">
    <location>
        <position position="299"/>
    </location>
    <ligand>
        <name>phosphoenolpyruvate</name>
        <dbReference type="ChEBI" id="CHEBI:58702"/>
    </ligand>
</feature>
<dbReference type="InterPro" id="IPR024692">
    <property type="entry name" value="PTS_EI"/>
</dbReference>
<dbReference type="SUPFAM" id="SSF51621">
    <property type="entry name" value="Phosphoenolpyruvate/pyruvate domain"/>
    <property type="match status" value="1"/>
</dbReference>
<evidence type="ECO:0000256" key="17">
    <source>
        <dbReference type="PIRNR" id="PIRNR000732"/>
    </source>
</evidence>
<gene>
    <name evidence="25" type="primary">ptsP</name>
    <name evidence="25" type="ORF">ENV79_00295</name>
</gene>
<feature type="binding site" evidence="19">
    <location>
        <begin position="454"/>
        <end position="455"/>
    </location>
    <ligand>
        <name>phosphoenolpyruvate</name>
        <dbReference type="ChEBI" id="CHEBI:58702"/>
    </ligand>
</feature>
<proteinExistence type="inferred from homology"/>
<keyword evidence="14 17" id="KW-0418">Kinase</keyword>
<dbReference type="PANTHER" id="PTHR46244:SF3">
    <property type="entry name" value="PHOSPHOENOLPYRUVATE-PROTEIN PHOSPHOTRANSFERASE"/>
    <property type="match status" value="1"/>
</dbReference>
<dbReference type="SUPFAM" id="SSF52009">
    <property type="entry name" value="Phosphohistidine domain"/>
    <property type="match status" value="1"/>
</dbReference>
<comment type="catalytic activity">
    <reaction evidence="1 17">
        <text>L-histidyl-[protein] + phosphoenolpyruvate = N(pros)-phospho-L-histidyl-[protein] + pyruvate</text>
        <dbReference type="Rhea" id="RHEA:23880"/>
        <dbReference type="Rhea" id="RHEA-COMP:9745"/>
        <dbReference type="Rhea" id="RHEA-COMP:9746"/>
        <dbReference type="ChEBI" id="CHEBI:15361"/>
        <dbReference type="ChEBI" id="CHEBI:29979"/>
        <dbReference type="ChEBI" id="CHEBI:58702"/>
        <dbReference type="ChEBI" id="CHEBI:64837"/>
        <dbReference type="EC" id="2.7.3.9"/>
    </reaction>
</comment>
<dbReference type="EMBL" id="DTHS01000003">
    <property type="protein sequence ID" value="HHR48076.1"/>
    <property type="molecule type" value="Genomic_DNA"/>
</dbReference>
<dbReference type="Gene3D" id="3.20.20.60">
    <property type="entry name" value="Phosphoenolpyruvate-binding domains"/>
    <property type="match status" value="1"/>
</dbReference>
<evidence type="ECO:0000256" key="12">
    <source>
        <dbReference type="ARBA" id="ARBA00022683"/>
    </source>
</evidence>
<reference evidence="25" key="1">
    <citation type="journal article" date="2020" name="mSystems">
        <title>Genome- and Community-Level Interaction Insights into Carbon Utilization and Element Cycling Functions of Hydrothermarchaeota in Hydrothermal Sediment.</title>
        <authorList>
            <person name="Zhou Z."/>
            <person name="Liu Y."/>
            <person name="Xu W."/>
            <person name="Pan J."/>
            <person name="Luo Z.H."/>
            <person name="Li M."/>
        </authorList>
    </citation>
    <scope>NUCLEOTIDE SEQUENCE [LARGE SCALE GENOMIC DNA]</scope>
    <source>
        <strain evidence="25">SpSt-791</strain>
    </source>
</reference>
<dbReference type="InterPro" id="IPR008731">
    <property type="entry name" value="PTS_EIN"/>
</dbReference>
<evidence type="ECO:0000259" key="24">
    <source>
        <dbReference type="Pfam" id="PF05524"/>
    </source>
</evidence>
<keyword evidence="21" id="KW-0175">Coiled coil</keyword>
<evidence type="ECO:0000256" key="6">
    <source>
        <dbReference type="ARBA" id="ARBA00012232"/>
    </source>
</evidence>
<feature type="active site" description="Tele-phosphohistidine intermediate" evidence="18">
    <location>
        <position position="194"/>
    </location>
</feature>
<evidence type="ECO:0000256" key="7">
    <source>
        <dbReference type="ARBA" id="ARBA00016544"/>
    </source>
</evidence>
<dbReference type="GO" id="GO:0009401">
    <property type="term" value="P:phosphoenolpyruvate-dependent sugar phosphotransferase system"/>
    <property type="evidence" value="ECO:0007669"/>
    <property type="project" value="UniProtKB-KW"/>
</dbReference>
<evidence type="ECO:0000256" key="20">
    <source>
        <dbReference type="PIRSR" id="PIRSR000732-3"/>
    </source>
</evidence>
<dbReference type="InterPro" id="IPR008279">
    <property type="entry name" value="PEP-util_enz_mobile_dom"/>
</dbReference>
<evidence type="ECO:0000256" key="1">
    <source>
        <dbReference type="ARBA" id="ARBA00000683"/>
    </source>
</evidence>
<evidence type="ECO:0000256" key="2">
    <source>
        <dbReference type="ARBA" id="ARBA00001946"/>
    </source>
</evidence>
<keyword evidence="9 17" id="KW-0963">Cytoplasm</keyword>